<organism evidence="11">
    <name type="scientific">Sinorhizobium medicae</name>
    <dbReference type="NCBI Taxonomy" id="110321"/>
    <lineage>
        <taxon>Bacteria</taxon>
        <taxon>Pseudomonadati</taxon>
        <taxon>Pseudomonadota</taxon>
        <taxon>Alphaproteobacteria</taxon>
        <taxon>Hyphomicrobiales</taxon>
        <taxon>Rhizobiaceae</taxon>
        <taxon>Sinorhizobium/Ensifer group</taxon>
        <taxon>Sinorhizobium</taxon>
    </lineage>
</organism>
<dbReference type="OMA" id="KFYGPID"/>
<evidence type="ECO:0000256" key="6">
    <source>
        <dbReference type="ARBA" id="ARBA00022840"/>
    </source>
</evidence>
<comment type="subcellular location">
    <subcellularLocation>
        <location evidence="1">Cell inner membrane</location>
        <topology evidence="1">Peripheral membrane protein</topology>
    </subcellularLocation>
</comment>
<dbReference type="SUPFAM" id="SSF50331">
    <property type="entry name" value="MOP-like"/>
    <property type="match status" value="1"/>
</dbReference>
<dbReference type="GO" id="GO:0005524">
    <property type="term" value="F:ATP binding"/>
    <property type="evidence" value="ECO:0007669"/>
    <property type="project" value="UniProtKB-KW"/>
</dbReference>
<evidence type="ECO:0000256" key="3">
    <source>
        <dbReference type="ARBA" id="ARBA00022448"/>
    </source>
</evidence>
<evidence type="ECO:0000256" key="2">
    <source>
        <dbReference type="ARBA" id="ARBA00005417"/>
    </source>
</evidence>
<dbReference type="Proteomes" id="UP001190825">
    <property type="component" value="Unassembled WGS sequence"/>
</dbReference>
<protein>
    <submittedName>
        <fullName evidence="10">ABC transporter ATP-binding protein</fullName>
    </submittedName>
    <submittedName>
        <fullName evidence="11">ABC transporter related</fullName>
    </submittedName>
</protein>
<dbReference type="Proteomes" id="UP000507954">
    <property type="component" value="Unassembled WGS sequence"/>
</dbReference>
<evidence type="ECO:0000313" key="10">
    <source>
        <dbReference type="EMBL" id="PLT99565.1"/>
    </source>
</evidence>
<dbReference type="InterPro" id="IPR012340">
    <property type="entry name" value="NA-bd_OB-fold"/>
</dbReference>
<dbReference type="InterPro" id="IPR017871">
    <property type="entry name" value="ABC_transporter-like_CS"/>
</dbReference>
<keyword evidence="8" id="KW-0472">Membrane</keyword>
<keyword evidence="3" id="KW-0813">Transport</keyword>
<evidence type="ECO:0000313" key="12">
    <source>
        <dbReference type="Proteomes" id="UP001190825"/>
    </source>
</evidence>
<keyword evidence="4" id="KW-1003">Cell membrane</keyword>
<dbReference type="InterPro" id="IPR008995">
    <property type="entry name" value="Mo/tungstate-bd_C_term_dom"/>
</dbReference>
<dbReference type="Pfam" id="PF08402">
    <property type="entry name" value="TOBE_2"/>
    <property type="match status" value="1"/>
</dbReference>
<dbReference type="InterPro" id="IPR013611">
    <property type="entry name" value="Transp-assoc_OB_typ2"/>
</dbReference>
<dbReference type="InterPro" id="IPR047641">
    <property type="entry name" value="ABC_transpr_MalK/UgpC-like"/>
</dbReference>
<keyword evidence="6 10" id="KW-0067">ATP-binding</keyword>
<dbReference type="FunFam" id="3.40.50.300:FF:000042">
    <property type="entry name" value="Maltose/maltodextrin ABC transporter, ATP-binding protein"/>
    <property type="match status" value="1"/>
</dbReference>
<dbReference type="Gene3D" id="3.40.50.300">
    <property type="entry name" value="P-loop containing nucleotide triphosphate hydrolases"/>
    <property type="match status" value="1"/>
</dbReference>
<reference evidence="10 12" key="2">
    <citation type="journal article" date="2018" name="FEMS Microbiol. Ecol.">
        <title>Co-invading symbiotic mutualists of Medicago polymorpha retain high ancestral diversity and contain diverse accessory genomes.</title>
        <authorList>
            <person name="Porter S.S."/>
            <person name="Faber-Hammond J.J."/>
            <person name="Friesen M.L."/>
        </authorList>
    </citation>
    <scope>NUCLEOTIDE SEQUENCE [LARGE SCALE GENOMIC DNA]</scope>
    <source>
        <strain evidence="10 12">Str16</strain>
    </source>
</reference>
<dbReference type="Gene3D" id="2.40.50.100">
    <property type="match status" value="1"/>
</dbReference>
<dbReference type="SMART" id="SM00382">
    <property type="entry name" value="AAA"/>
    <property type="match status" value="1"/>
</dbReference>
<dbReference type="PROSITE" id="PS00211">
    <property type="entry name" value="ABC_TRANSPORTER_1"/>
    <property type="match status" value="1"/>
</dbReference>
<accession>A0A508WZZ4</accession>
<dbReference type="InterPro" id="IPR027417">
    <property type="entry name" value="P-loop_NTPase"/>
</dbReference>
<keyword evidence="12" id="KW-1185">Reference proteome</keyword>
<evidence type="ECO:0000256" key="5">
    <source>
        <dbReference type="ARBA" id="ARBA00022741"/>
    </source>
</evidence>
<evidence type="ECO:0000256" key="7">
    <source>
        <dbReference type="ARBA" id="ARBA00022967"/>
    </source>
</evidence>
<name>A0A508WZZ4_9HYPH</name>
<dbReference type="AlphaFoldDB" id="A0A508WZZ4"/>
<dbReference type="GO" id="GO:0015408">
    <property type="term" value="F:ABC-type ferric iron transporter activity"/>
    <property type="evidence" value="ECO:0007669"/>
    <property type="project" value="InterPro"/>
</dbReference>
<dbReference type="GeneID" id="61611600"/>
<dbReference type="InterPro" id="IPR003593">
    <property type="entry name" value="AAA+_ATPase"/>
</dbReference>
<evidence type="ECO:0000313" key="11">
    <source>
        <dbReference type="EMBL" id="VTZ61263.1"/>
    </source>
</evidence>
<dbReference type="InterPro" id="IPR003439">
    <property type="entry name" value="ABC_transporter-like_ATP-bd"/>
</dbReference>
<dbReference type="PANTHER" id="PTHR43875">
    <property type="entry name" value="MALTODEXTRIN IMPORT ATP-BINDING PROTEIN MSMX"/>
    <property type="match status" value="1"/>
</dbReference>
<dbReference type="GO" id="GO:0016887">
    <property type="term" value="F:ATP hydrolysis activity"/>
    <property type="evidence" value="ECO:0007669"/>
    <property type="project" value="InterPro"/>
</dbReference>
<evidence type="ECO:0000256" key="8">
    <source>
        <dbReference type="ARBA" id="ARBA00023136"/>
    </source>
</evidence>
<dbReference type="RefSeq" id="WP_011976290.1">
    <property type="nucleotide sequence ID" value="NZ_ATYC01000022.1"/>
</dbReference>
<feature type="domain" description="ABC transporter" evidence="9">
    <location>
        <begin position="6"/>
        <end position="240"/>
    </location>
</feature>
<evidence type="ECO:0000256" key="1">
    <source>
        <dbReference type="ARBA" id="ARBA00004417"/>
    </source>
</evidence>
<dbReference type="EMBL" id="CABFNB010000092">
    <property type="protein sequence ID" value="VTZ61263.1"/>
    <property type="molecule type" value="Genomic_DNA"/>
</dbReference>
<keyword evidence="5" id="KW-0547">Nucleotide-binding</keyword>
<keyword evidence="7" id="KW-1278">Translocase</keyword>
<dbReference type="Gene3D" id="2.40.50.140">
    <property type="entry name" value="Nucleic acid-binding proteins"/>
    <property type="match status" value="1"/>
</dbReference>
<evidence type="ECO:0000259" key="9">
    <source>
        <dbReference type="PROSITE" id="PS50893"/>
    </source>
</evidence>
<gene>
    <name evidence="10" type="ORF">BMJ33_21825</name>
    <name evidence="11" type="ORF">EMEDMD4_270039</name>
</gene>
<dbReference type="InterPro" id="IPR015853">
    <property type="entry name" value="ABC_transpr_FbpC"/>
</dbReference>
<dbReference type="CDD" id="cd03259">
    <property type="entry name" value="ABC_Carb_Solutes_like"/>
    <property type="match status" value="1"/>
</dbReference>
<dbReference type="SUPFAM" id="SSF52540">
    <property type="entry name" value="P-loop containing nucleoside triphosphate hydrolases"/>
    <property type="match status" value="1"/>
</dbReference>
<dbReference type="EMBL" id="NBUC01000110">
    <property type="protein sequence ID" value="PLT99565.1"/>
    <property type="molecule type" value="Genomic_DNA"/>
</dbReference>
<dbReference type="PROSITE" id="PS50893">
    <property type="entry name" value="ABC_TRANSPORTER_2"/>
    <property type="match status" value="1"/>
</dbReference>
<dbReference type="GO" id="GO:0055052">
    <property type="term" value="C:ATP-binding cassette (ABC) transporter complex, substrate-binding subunit-containing"/>
    <property type="evidence" value="ECO:0007669"/>
    <property type="project" value="TreeGrafter"/>
</dbReference>
<dbReference type="PANTHER" id="PTHR43875:SF15">
    <property type="entry name" value="TREHALOSE IMPORT ATP-BINDING PROTEIN SUGC"/>
    <property type="match status" value="1"/>
</dbReference>
<comment type="similarity">
    <text evidence="2">Belongs to the ABC transporter superfamily.</text>
</comment>
<evidence type="ECO:0000256" key="4">
    <source>
        <dbReference type="ARBA" id="ARBA00022475"/>
    </source>
</evidence>
<reference evidence="11" key="3">
    <citation type="submission" date="2019-06" db="EMBL/GenBank/DDBJ databases">
        <authorList>
            <person name="Le Quere A."/>
            <person name="Colella S."/>
        </authorList>
    </citation>
    <scope>NUCLEOTIDE SEQUENCE</scope>
    <source>
        <strain evidence="11">EmedicaeMD41</strain>
    </source>
</reference>
<proteinExistence type="inferred from homology"/>
<reference evidence="10" key="1">
    <citation type="submission" date="2017-04" db="EMBL/GenBank/DDBJ databases">
        <authorList>
            <person name="Porter S."/>
            <person name="Friesen M.L."/>
            <person name="Faber-Hammond J."/>
        </authorList>
    </citation>
    <scope>NUCLEOTIDE SEQUENCE</scope>
    <source>
        <strain evidence="10">Str16</strain>
    </source>
</reference>
<dbReference type="Pfam" id="PF00005">
    <property type="entry name" value="ABC_tran"/>
    <property type="match status" value="1"/>
</dbReference>
<sequence>MNATALSIENVDKFYGPVDHGVHAVKQLNMDVMKGEIIALLGSSGCGKTSTLRMIAGFEPVSRGTISVAGRQVQTLAPVRRNVAMAFEGYSLYPPLTVRENIAFALKAAKLSQNVVEEKVASIAKLLEIEDILGRYPSSISGGQQQRASLGRALIREADLHLLDEPMGQLEPQLRAVLRGRIKHYIKERGLTAILVTHDQTEANALADRIAVMEGGVLQQFDTPQMIKERPANLFTGTFVGEPPMNVFEASVSGTEGRVAFGLEDGIRLEYPAADFSHAVRDALMKRKNVVLGIRPYSVRRSADGVTGRVAVNQWLGDQTHIAADFAGGTMVLVEHDRTNLEIGQPIGIRLDPGSLHVFDSESGMAISHGEELA</sequence>